<keyword evidence="2" id="KW-1185">Reference proteome</keyword>
<reference evidence="1 2" key="1">
    <citation type="submission" date="2019-08" db="EMBL/GenBank/DDBJ databases">
        <authorList>
            <person name="Peeters C."/>
        </authorList>
    </citation>
    <scope>NUCLEOTIDE SEQUENCE [LARGE SCALE GENOMIC DNA]</scope>
    <source>
        <strain evidence="1 2">LMG 31108</strain>
    </source>
</reference>
<organism evidence="1 2">
    <name type="scientific">Pandoraea anhela</name>
    <dbReference type="NCBI Taxonomy" id="2508295"/>
    <lineage>
        <taxon>Bacteria</taxon>
        <taxon>Pseudomonadati</taxon>
        <taxon>Pseudomonadota</taxon>
        <taxon>Betaproteobacteria</taxon>
        <taxon>Burkholderiales</taxon>
        <taxon>Burkholderiaceae</taxon>
        <taxon>Pandoraea</taxon>
    </lineage>
</organism>
<dbReference type="AlphaFoldDB" id="A0A5E4SHM7"/>
<evidence type="ECO:0008006" key="3">
    <source>
        <dbReference type="Google" id="ProtNLM"/>
    </source>
</evidence>
<accession>A0A5E4SHM7</accession>
<sequence length="74" mass="7884">MTAQQTAIAGLEAIYDTLALAIDAAPPAKRELLLAKVVLLLANEIHDPQRVISLIHQATDRATNQSVDQAVDPA</sequence>
<gene>
    <name evidence="1" type="ORF">PAN31108_00762</name>
</gene>
<evidence type="ECO:0000313" key="1">
    <source>
        <dbReference type="EMBL" id="VVD74272.1"/>
    </source>
</evidence>
<dbReference type="Proteomes" id="UP000406256">
    <property type="component" value="Unassembled WGS sequence"/>
</dbReference>
<name>A0A5E4SHM7_9BURK</name>
<dbReference type="EMBL" id="CABPSB010000002">
    <property type="protein sequence ID" value="VVD74272.1"/>
    <property type="molecule type" value="Genomic_DNA"/>
</dbReference>
<dbReference type="RefSeq" id="WP_150667560.1">
    <property type="nucleotide sequence ID" value="NZ_CABPSB010000002.1"/>
</dbReference>
<dbReference type="OrthoDB" id="8944436at2"/>
<proteinExistence type="predicted"/>
<protein>
    <recommendedName>
        <fullName evidence="3">DUF2783 domain-containing protein</fullName>
    </recommendedName>
</protein>
<evidence type="ECO:0000313" key="2">
    <source>
        <dbReference type="Proteomes" id="UP000406256"/>
    </source>
</evidence>